<reference evidence="4" key="1">
    <citation type="journal article" date="2020" name="Stud. Mycol.">
        <title>101 Dothideomycetes genomes: A test case for predicting lifestyles and emergence of pathogens.</title>
        <authorList>
            <person name="Haridas S."/>
            <person name="Albert R."/>
            <person name="Binder M."/>
            <person name="Bloem J."/>
            <person name="LaButti K."/>
            <person name="Salamov A."/>
            <person name="Andreopoulos B."/>
            <person name="Baker S."/>
            <person name="Barry K."/>
            <person name="Bills G."/>
            <person name="Bluhm B."/>
            <person name="Cannon C."/>
            <person name="Castanera R."/>
            <person name="Culley D."/>
            <person name="Daum C."/>
            <person name="Ezra D."/>
            <person name="Gonzalez J."/>
            <person name="Henrissat B."/>
            <person name="Kuo A."/>
            <person name="Liang C."/>
            <person name="Lipzen A."/>
            <person name="Lutzoni F."/>
            <person name="Magnuson J."/>
            <person name="Mondo S."/>
            <person name="Nolan M."/>
            <person name="Ohm R."/>
            <person name="Pangilinan J."/>
            <person name="Park H.-J."/>
            <person name="Ramirez L."/>
            <person name="Alfaro M."/>
            <person name="Sun H."/>
            <person name="Tritt A."/>
            <person name="Yoshinaga Y."/>
            <person name="Zwiers L.-H."/>
            <person name="Turgeon B."/>
            <person name="Goodwin S."/>
            <person name="Spatafora J."/>
            <person name="Crous P."/>
            <person name="Grigoriev I."/>
        </authorList>
    </citation>
    <scope>NUCLEOTIDE SEQUENCE [LARGE SCALE GENOMIC DNA]</scope>
    <source>
        <strain evidence="4">CBS 304.66</strain>
    </source>
</reference>
<comment type="caution">
    <text evidence="3">The sequence shown here is derived from an EMBL/GenBank/DDBJ whole genome shotgun (WGS) entry which is preliminary data.</text>
</comment>
<organism evidence="3 4">
    <name type="scientific">Lojkania enalia</name>
    <dbReference type="NCBI Taxonomy" id="147567"/>
    <lineage>
        <taxon>Eukaryota</taxon>
        <taxon>Fungi</taxon>
        <taxon>Dikarya</taxon>
        <taxon>Ascomycota</taxon>
        <taxon>Pezizomycotina</taxon>
        <taxon>Dothideomycetes</taxon>
        <taxon>Pleosporomycetidae</taxon>
        <taxon>Pleosporales</taxon>
        <taxon>Pleosporales incertae sedis</taxon>
        <taxon>Lojkania</taxon>
    </lineage>
</organism>
<feature type="compositionally biased region" description="Basic and acidic residues" evidence="1">
    <location>
        <begin position="250"/>
        <end position="261"/>
    </location>
</feature>
<dbReference type="CDD" id="cd13228">
    <property type="entry name" value="PHear_NECAP"/>
    <property type="match status" value="1"/>
</dbReference>
<dbReference type="InterPro" id="IPR011993">
    <property type="entry name" value="PH-like_dom_sf"/>
</dbReference>
<evidence type="ECO:0000313" key="3">
    <source>
        <dbReference type="EMBL" id="KAF2265729.1"/>
    </source>
</evidence>
<keyword evidence="4" id="KW-1185">Reference proteome</keyword>
<dbReference type="InterPro" id="IPR012466">
    <property type="entry name" value="NECAP_PHear"/>
</dbReference>
<dbReference type="OrthoDB" id="10265489at2759"/>
<feature type="domain" description="NECAP PHear" evidence="2">
    <location>
        <begin position="16"/>
        <end position="195"/>
    </location>
</feature>
<evidence type="ECO:0000313" key="4">
    <source>
        <dbReference type="Proteomes" id="UP000800093"/>
    </source>
</evidence>
<proteinExistence type="predicted"/>
<dbReference type="FunFam" id="2.30.29.30:FF:000465">
    <property type="entry name" value="Adaptin ear-binding coat-associated protein 2"/>
    <property type="match status" value="1"/>
</dbReference>
<name>A0A9P4KGK1_9PLEO</name>
<dbReference type="Gene3D" id="2.30.29.30">
    <property type="entry name" value="Pleckstrin-homology domain (PH domain)/Phosphotyrosine-binding domain (PTB)"/>
    <property type="match status" value="1"/>
</dbReference>
<evidence type="ECO:0000259" key="2">
    <source>
        <dbReference type="Pfam" id="PF07933"/>
    </source>
</evidence>
<dbReference type="GO" id="GO:0006897">
    <property type="term" value="P:endocytosis"/>
    <property type="evidence" value="ECO:0007669"/>
    <property type="project" value="InterPro"/>
</dbReference>
<feature type="compositionally biased region" description="Low complexity" evidence="1">
    <location>
        <begin position="230"/>
        <end position="240"/>
    </location>
</feature>
<sequence>MNINPLTGRPYPPSSIQRILYLTPKVHIYQIPPLASTKGYQASAWTADNNKRQIFTARLRILEISIPSSHSGSEETVDEKVHVTILLEDPSSGQLFAAAPYTSPGVVEQALDSSRFFAITVVGEGRKAVLGMGFEERSEAFDFSVALQDVRRVLGFENPTQAGQRGGKPSKKQDVEEAKRDFSLKEGETISINLGGLKGRRARPEASSSSPEGQKSELDALFSIKPPPSSGAASPGGAMPLLPPPPSAKSVKEERRRSRQT</sequence>
<dbReference type="SUPFAM" id="SSF50729">
    <property type="entry name" value="PH domain-like"/>
    <property type="match status" value="1"/>
</dbReference>
<accession>A0A9P4KGK1</accession>
<dbReference type="Pfam" id="PF07933">
    <property type="entry name" value="DUF1681"/>
    <property type="match status" value="1"/>
</dbReference>
<dbReference type="AlphaFoldDB" id="A0A9P4KGK1"/>
<gene>
    <name evidence="3" type="ORF">CC78DRAFT_492828</name>
</gene>
<dbReference type="PANTHER" id="PTHR12847:SF9">
    <property type="entry name" value="NECAP-LIKE PROTEIN CG9132"/>
    <property type="match status" value="1"/>
</dbReference>
<feature type="non-terminal residue" evidence="3">
    <location>
        <position position="261"/>
    </location>
</feature>
<evidence type="ECO:0000256" key="1">
    <source>
        <dbReference type="SAM" id="MobiDB-lite"/>
    </source>
</evidence>
<dbReference type="Proteomes" id="UP000800093">
    <property type="component" value="Unassembled WGS sequence"/>
</dbReference>
<feature type="region of interest" description="Disordered" evidence="1">
    <location>
        <begin position="157"/>
        <end position="261"/>
    </location>
</feature>
<feature type="compositionally biased region" description="Basic and acidic residues" evidence="1">
    <location>
        <begin position="171"/>
        <end position="188"/>
    </location>
</feature>
<dbReference type="GO" id="GO:0030125">
    <property type="term" value="C:clathrin vesicle coat"/>
    <property type="evidence" value="ECO:0007669"/>
    <property type="project" value="TreeGrafter"/>
</dbReference>
<dbReference type="EMBL" id="ML986603">
    <property type="protein sequence ID" value="KAF2265729.1"/>
    <property type="molecule type" value="Genomic_DNA"/>
</dbReference>
<dbReference type="PANTHER" id="PTHR12847">
    <property type="entry name" value="ATP-BINDING CASSETTE ABC TRANSPORTER-RELATED"/>
    <property type="match status" value="1"/>
</dbReference>
<protein>
    <submittedName>
        <fullName evidence="3">Adaptin ear-binding coat-associated protein 1 NECAP-1</fullName>
    </submittedName>
</protein>